<dbReference type="GO" id="GO:0000978">
    <property type="term" value="F:RNA polymerase II cis-regulatory region sequence-specific DNA binding"/>
    <property type="evidence" value="ECO:0007669"/>
    <property type="project" value="TreeGrafter"/>
</dbReference>
<protein>
    <recommendedName>
        <fullName evidence="1">Myb-like domain-containing protein</fullName>
    </recommendedName>
</protein>
<dbReference type="InterPro" id="IPR001005">
    <property type="entry name" value="SANT/Myb"/>
</dbReference>
<dbReference type="SMART" id="SM00717">
    <property type="entry name" value="SANT"/>
    <property type="match status" value="2"/>
</dbReference>
<name>A0AAD2E539_9LAMI</name>
<reference evidence="2" key="1">
    <citation type="submission" date="2023-05" db="EMBL/GenBank/DDBJ databases">
        <authorList>
            <person name="Huff M."/>
        </authorList>
    </citation>
    <scope>NUCLEOTIDE SEQUENCE</scope>
</reference>
<dbReference type="EMBL" id="OU503051">
    <property type="protein sequence ID" value="CAI9779112.1"/>
    <property type="molecule type" value="Genomic_DNA"/>
</dbReference>
<dbReference type="Pfam" id="PF00249">
    <property type="entry name" value="Myb_DNA-binding"/>
    <property type="match status" value="2"/>
</dbReference>
<dbReference type="InterPro" id="IPR009057">
    <property type="entry name" value="Homeodomain-like_sf"/>
</dbReference>
<feature type="domain" description="Myb-like" evidence="1">
    <location>
        <begin position="36"/>
        <end position="84"/>
    </location>
</feature>
<gene>
    <name evidence="2" type="ORF">FPE_LOCUS26542</name>
</gene>
<organism evidence="2 3">
    <name type="scientific">Fraxinus pennsylvanica</name>
    <dbReference type="NCBI Taxonomy" id="56036"/>
    <lineage>
        <taxon>Eukaryota</taxon>
        <taxon>Viridiplantae</taxon>
        <taxon>Streptophyta</taxon>
        <taxon>Embryophyta</taxon>
        <taxon>Tracheophyta</taxon>
        <taxon>Spermatophyta</taxon>
        <taxon>Magnoliopsida</taxon>
        <taxon>eudicotyledons</taxon>
        <taxon>Gunneridae</taxon>
        <taxon>Pentapetalae</taxon>
        <taxon>asterids</taxon>
        <taxon>lamiids</taxon>
        <taxon>Lamiales</taxon>
        <taxon>Oleaceae</taxon>
        <taxon>Oleeae</taxon>
        <taxon>Fraxinus</taxon>
    </lineage>
</organism>
<dbReference type="CDD" id="cd00167">
    <property type="entry name" value="SANT"/>
    <property type="match status" value="2"/>
</dbReference>
<dbReference type="AlphaFoldDB" id="A0AAD2E539"/>
<dbReference type="PANTHER" id="PTHR45614">
    <property type="entry name" value="MYB PROTEIN-RELATED"/>
    <property type="match status" value="1"/>
</dbReference>
<sequence>MQYGSRNWAVIAEKLEGRAGKQCRERWLNHLRHDIKKDVWSEEDERLLIKVHKRVGNKWAEIAKHITGRTENSIKNHWNATKRRQISKRKIKKPRGVNGKRQSTLLQDYIQNKYMNNGSGFIPTSINSDEAAITITPPSSTVPEAEGQSFFTFETCEEEINFMKNLFGNNDSSSNASMVQSHAVPSCCIRNKHAD</sequence>
<dbReference type="PANTHER" id="PTHR45614:SF218">
    <property type="entry name" value="TRANSCRIPTION FACTOR MYB119-RELATED"/>
    <property type="match status" value="1"/>
</dbReference>
<dbReference type="SUPFAM" id="SSF46689">
    <property type="entry name" value="Homeodomain-like"/>
    <property type="match status" value="1"/>
</dbReference>
<dbReference type="InterPro" id="IPR050560">
    <property type="entry name" value="MYB_TF"/>
</dbReference>
<evidence type="ECO:0000313" key="2">
    <source>
        <dbReference type="EMBL" id="CAI9779112.1"/>
    </source>
</evidence>
<evidence type="ECO:0000313" key="3">
    <source>
        <dbReference type="Proteomes" id="UP000834106"/>
    </source>
</evidence>
<proteinExistence type="predicted"/>
<keyword evidence="3" id="KW-1185">Reference proteome</keyword>
<accession>A0AAD2E539</accession>
<evidence type="ECO:0000259" key="1">
    <source>
        <dbReference type="SMART" id="SM00717"/>
    </source>
</evidence>
<dbReference type="GO" id="GO:0000981">
    <property type="term" value="F:DNA-binding transcription factor activity, RNA polymerase II-specific"/>
    <property type="evidence" value="ECO:0007669"/>
    <property type="project" value="TreeGrafter"/>
</dbReference>
<dbReference type="Proteomes" id="UP000834106">
    <property type="component" value="Chromosome 16"/>
</dbReference>
<feature type="domain" description="Myb-like" evidence="1">
    <location>
        <begin position="1"/>
        <end position="33"/>
    </location>
</feature>
<dbReference type="Gene3D" id="1.10.10.60">
    <property type="entry name" value="Homeodomain-like"/>
    <property type="match status" value="2"/>
</dbReference>
<dbReference type="GO" id="GO:0005634">
    <property type="term" value="C:nucleus"/>
    <property type="evidence" value="ECO:0007669"/>
    <property type="project" value="TreeGrafter"/>
</dbReference>